<dbReference type="Pfam" id="PF01380">
    <property type="entry name" value="SIS"/>
    <property type="match status" value="1"/>
</dbReference>
<name>A0AAU7QH11_9GAMM</name>
<dbReference type="AlphaFoldDB" id="A0AAU7QH11"/>
<dbReference type="EMBL" id="CP157947">
    <property type="protein sequence ID" value="XBS71616.1"/>
    <property type="molecule type" value="Genomic_DNA"/>
</dbReference>
<dbReference type="PANTHER" id="PTHR30514:SF18">
    <property type="entry name" value="RPIR-FAMILY TRANSCRIPTIONAL REGULATOR"/>
    <property type="match status" value="1"/>
</dbReference>
<dbReference type="CDD" id="cd05013">
    <property type="entry name" value="SIS_RpiR"/>
    <property type="match status" value="1"/>
</dbReference>
<gene>
    <name evidence="2" type="ORF">ABK905_12330</name>
</gene>
<dbReference type="GO" id="GO:1901135">
    <property type="term" value="P:carbohydrate derivative metabolic process"/>
    <property type="evidence" value="ECO:0007669"/>
    <property type="project" value="InterPro"/>
</dbReference>
<evidence type="ECO:0000259" key="1">
    <source>
        <dbReference type="Pfam" id="PF01380"/>
    </source>
</evidence>
<evidence type="ECO:0000313" key="2">
    <source>
        <dbReference type="EMBL" id="XBS71616.1"/>
    </source>
</evidence>
<dbReference type="GO" id="GO:0003677">
    <property type="term" value="F:DNA binding"/>
    <property type="evidence" value="ECO:0007669"/>
    <property type="project" value="InterPro"/>
</dbReference>
<feature type="domain" description="SIS" evidence="1">
    <location>
        <begin position="32"/>
        <end position="129"/>
    </location>
</feature>
<dbReference type="InterPro" id="IPR035472">
    <property type="entry name" value="RpiR-like_SIS"/>
</dbReference>
<dbReference type="InterPro" id="IPR047640">
    <property type="entry name" value="RpiR-like"/>
</dbReference>
<accession>A0AAU7QH11</accession>
<dbReference type="SUPFAM" id="SSF53697">
    <property type="entry name" value="SIS domain"/>
    <property type="match status" value="1"/>
</dbReference>
<sequence>MLQDLADTTTAHIQQLCRPEGLAAIVSAAKTLSAARDIYCLGLRSSFPVAFHFCHVAAYFQHNVHLVEGAGESGIMSLMSNLGPKDALLVCSLSPYSRRSVALTRYLSQRKVKIIAISDNASSPVARLAGGIHFGKKADHLVFRHPGAGILGKRTVGGLNGRHRESGCARLGQRHRGEIMGHGRVVEH</sequence>
<dbReference type="InterPro" id="IPR001347">
    <property type="entry name" value="SIS_dom"/>
</dbReference>
<dbReference type="GO" id="GO:0097367">
    <property type="term" value="F:carbohydrate derivative binding"/>
    <property type="evidence" value="ECO:0007669"/>
    <property type="project" value="InterPro"/>
</dbReference>
<dbReference type="InterPro" id="IPR046348">
    <property type="entry name" value="SIS_dom_sf"/>
</dbReference>
<reference evidence="2" key="1">
    <citation type="submission" date="2024-06" db="EMBL/GenBank/DDBJ databases">
        <authorList>
            <person name="Coelho C."/>
            <person name="Bento M."/>
            <person name="Garcia E."/>
            <person name="Camelo A."/>
            <person name="Brandao I."/>
            <person name="Espirito Santo C."/>
            <person name="Trovao J."/>
            <person name="Verissimo A."/>
            <person name="Costa J."/>
            <person name="Tiago I."/>
        </authorList>
    </citation>
    <scope>NUCLEOTIDE SEQUENCE</scope>
    <source>
        <strain evidence="2">KWT182</strain>
    </source>
</reference>
<organism evidence="2">
    <name type="scientific">Acerihabitans sp. KWT182</name>
    <dbReference type="NCBI Taxonomy" id="3157919"/>
    <lineage>
        <taxon>Bacteria</taxon>
        <taxon>Pseudomonadati</taxon>
        <taxon>Pseudomonadota</taxon>
        <taxon>Gammaproteobacteria</taxon>
        <taxon>Enterobacterales</taxon>
        <taxon>Pectobacteriaceae</taxon>
        <taxon>Acerihabitans</taxon>
    </lineage>
</organism>
<proteinExistence type="predicted"/>
<dbReference type="GO" id="GO:0003700">
    <property type="term" value="F:DNA-binding transcription factor activity"/>
    <property type="evidence" value="ECO:0007669"/>
    <property type="project" value="InterPro"/>
</dbReference>
<protein>
    <submittedName>
        <fullName evidence="2">SIS domain-containing protein</fullName>
    </submittedName>
</protein>
<dbReference type="Gene3D" id="3.40.50.10490">
    <property type="entry name" value="Glucose-6-phosphate isomerase like protein, domain 1"/>
    <property type="match status" value="1"/>
</dbReference>
<dbReference type="PANTHER" id="PTHR30514">
    <property type="entry name" value="GLUCOKINASE"/>
    <property type="match status" value="1"/>
</dbReference>